<feature type="region of interest" description="Disordered" evidence="1">
    <location>
        <begin position="66"/>
        <end position="185"/>
    </location>
</feature>
<keyword evidence="3" id="KW-1185">Reference proteome</keyword>
<sequence length="222" mass="24830">MVYDVDVIMQPLEDGDWKLLEEGWKWRGDVSMVVDDPQFTPMGVDLWDMMEKIKLDDPETSVVTEKQKLGLPNPLSSLSTSLPPTTNPPPLLLVFTLRPSATNHDASTSHQPRRQQNPSNGLHPPAATLPQSRPPPKPISTEPETPIVTSTHQRRPYRHQQPTANSPPQAATRELTAPSSHSRLPPATTEYQLRASVCRCHLLPFMSLWRCGDVVVQPNRFG</sequence>
<proteinExistence type="predicted"/>
<feature type="compositionally biased region" description="Low complexity" evidence="1">
    <location>
        <begin position="71"/>
        <end position="84"/>
    </location>
</feature>
<dbReference type="EMBL" id="JAYWIO010000005">
    <property type="protein sequence ID" value="KAK7259135.1"/>
    <property type="molecule type" value="Genomic_DNA"/>
</dbReference>
<evidence type="ECO:0000256" key="1">
    <source>
        <dbReference type="SAM" id="MobiDB-lite"/>
    </source>
</evidence>
<protein>
    <submittedName>
        <fullName evidence="2">Uncharacterized protein</fullName>
    </submittedName>
</protein>
<feature type="compositionally biased region" description="Polar residues" evidence="1">
    <location>
        <begin position="160"/>
        <end position="169"/>
    </location>
</feature>
<reference evidence="2 3" key="1">
    <citation type="submission" date="2024-01" db="EMBL/GenBank/DDBJ databases">
        <title>The genomes of 5 underutilized Papilionoideae crops provide insights into root nodulation and disease resistanc.</title>
        <authorList>
            <person name="Yuan L."/>
        </authorList>
    </citation>
    <scope>NUCLEOTIDE SEQUENCE [LARGE SCALE GENOMIC DNA]</scope>
    <source>
        <strain evidence="2">ZHUSHIDOU_FW_LH</strain>
        <tissue evidence="2">Leaf</tissue>
    </source>
</reference>
<dbReference type="Proteomes" id="UP001372338">
    <property type="component" value="Unassembled WGS sequence"/>
</dbReference>
<gene>
    <name evidence="2" type="ORF">RIF29_24734</name>
</gene>
<comment type="caution">
    <text evidence="2">The sequence shown here is derived from an EMBL/GenBank/DDBJ whole genome shotgun (WGS) entry which is preliminary data.</text>
</comment>
<organism evidence="2 3">
    <name type="scientific">Crotalaria pallida</name>
    <name type="common">Smooth rattlebox</name>
    <name type="synonym">Crotalaria striata</name>
    <dbReference type="NCBI Taxonomy" id="3830"/>
    <lineage>
        <taxon>Eukaryota</taxon>
        <taxon>Viridiplantae</taxon>
        <taxon>Streptophyta</taxon>
        <taxon>Embryophyta</taxon>
        <taxon>Tracheophyta</taxon>
        <taxon>Spermatophyta</taxon>
        <taxon>Magnoliopsida</taxon>
        <taxon>eudicotyledons</taxon>
        <taxon>Gunneridae</taxon>
        <taxon>Pentapetalae</taxon>
        <taxon>rosids</taxon>
        <taxon>fabids</taxon>
        <taxon>Fabales</taxon>
        <taxon>Fabaceae</taxon>
        <taxon>Papilionoideae</taxon>
        <taxon>50 kb inversion clade</taxon>
        <taxon>genistoids sensu lato</taxon>
        <taxon>core genistoids</taxon>
        <taxon>Crotalarieae</taxon>
        <taxon>Crotalaria</taxon>
    </lineage>
</organism>
<evidence type="ECO:0000313" key="2">
    <source>
        <dbReference type="EMBL" id="KAK7259135.1"/>
    </source>
</evidence>
<dbReference type="AlphaFoldDB" id="A0AAN9I0G1"/>
<accession>A0AAN9I0G1</accession>
<name>A0AAN9I0G1_CROPI</name>
<feature type="compositionally biased region" description="Polar residues" evidence="1">
    <location>
        <begin position="99"/>
        <end position="120"/>
    </location>
</feature>
<evidence type="ECO:0000313" key="3">
    <source>
        <dbReference type="Proteomes" id="UP001372338"/>
    </source>
</evidence>